<sequence>MRKFASGDIIQHFKRETVDQSSMQYLYEYIGVAMHSETRDRMIVYRALYGEKGLFVRPYEMFMEEVDHEKYPEIRQKYRFEKTLK</sequence>
<evidence type="ECO:0000259" key="1">
    <source>
        <dbReference type="Pfam" id="PF07866"/>
    </source>
</evidence>
<organism evidence="2 3">
    <name type="scientific">Solobacterium moorei</name>
    <dbReference type="NCBI Taxonomy" id="102148"/>
    <lineage>
        <taxon>Bacteria</taxon>
        <taxon>Bacillati</taxon>
        <taxon>Bacillota</taxon>
        <taxon>Erysipelotrichia</taxon>
        <taxon>Erysipelotrichales</taxon>
        <taxon>Erysipelotrichaceae</taxon>
        <taxon>Solobacterium</taxon>
    </lineage>
</organism>
<protein>
    <submittedName>
        <fullName evidence="2">DUF1653 domain-containing protein</fullName>
    </submittedName>
</protein>
<evidence type="ECO:0000313" key="3">
    <source>
        <dbReference type="Proteomes" id="UP000284731"/>
    </source>
</evidence>
<name>A0A412PCZ0_9FIRM</name>
<accession>A0A412PCZ0</accession>
<reference evidence="2 3" key="1">
    <citation type="submission" date="2018-08" db="EMBL/GenBank/DDBJ databases">
        <title>A genome reference for cultivated species of the human gut microbiota.</title>
        <authorList>
            <person name="Zou Y."/>
            <person name="Xue W."/>
            <person name="Luo G."/>
        </authorList>
    </citation>
    <scope>NUCLEOTIDE SEQUENCE [LARGE SCALE GENOMIC DNA]</scope>
    <source>
        <strain evidence="2 3">AF18-46</strain>
    </source>
</reference>
<dbReference type="Pfam" id="PF07866">
    <property type="entry name" value="DUF1653"/>
    <property type="match status" value="1"/>
</dbReference>
<dbReference type="RefSeq" id="WP_118765121.1">
    <property type="nucleotide sequence ID" value="NZ_CABJCF010000003.1"/>
</dbReference>
<feature type="domain" description="DUF1653" evidence="1">
    <location>
        <begin position="11"/>
        <end position="81"/>
    </location>
</feature>
<evidence type="ECO:0000313" key="2">
    <source>
        <dbReference type="EMBL" id="RGT55095.1"/>
    </source>
</evidence>
<dbReference type="Gene3D" id="2.30.30.320">
    <property type="entry name" value="DUF1653-like domain"/>
    <property type="match status" value="1"/>
</dbReference>
<proteinExistence type="predicted"/>
<gene>
    <name evidence="2" type="ORF">DWX20_08040</name>
</gene>
<dbReference type="EMBL" id="QRWX01000003">
    <property type="protein sequence ID" value="RGT55095.1"/>
    <property type="molecule type" value="Genomic_DNA"/>
</dbReference>
<dbReference type="AlphaFoldDB" id="A0A412PCZ0"/>
<dbReference type="InterPro" id="IPR023387">
    <property type="entry name" value="DUF1653-like_dom"/>
</dbReference>
<comment type="caution">
    <text evidence="2">The sequence shown here is derived from an EMBL/GenBank/DDBJ whole genome shotgun (WGS) entry which is preliminary data.</text>
</comment>
<dbReference type="Proteomes" id="UP000284731">
    <property type="component" value="Unassembled WGS sequence"/>
</dbReference>
<dbReference type="InterPro" id="IPR037135">
    <property type="entry name" value="DUF1653-like_dom_sf"/>
</dbReference>